<dbReference type="Pfam" id="PF06602">
    <property type="entry name" value="Myotub-related"/>
    <property type="match status" value="1"/>
</dbReference>
<dbReference type="SUPFAM" id="SSF50729">
    <property type="entry name" value="PH domain-like"/>
    <property type="match status" value="1"/>
</dbReference>
<protein>
    <recommendedName>
        <fullName evidence="3">phosphatidylinositol-3,5-bisphosphate 3-phosphatase</fullName>
        <ecNumber evidence="3">3.1.3.95</ecNumber>
    </recommendedName>
</protein>
<evidence type="ECO:0000259" key="7">
    <source>
        <dbReference type="PROSITE" id="PS51339"/>
    </source>
</evidence>
<keyword evidence="4" id="KW-0443">Lipid metabolism</keyword>
<proteinExistence type="inferred from homology"/>
<dbReference type="Gene3D" id="2.30.29.30">
    <property type="entry name" value="Pleckstrin-homology domain (PH domain)/Phosphotyrosine-binding domain (PTB)"/>
    <property type="match status" value="1"/>
</dbReference>
<dbReference type="InterPro" id="IPR016130">
    <property type="entry name" value="Tyr_Pase_AS"/>
</dbReference>
<dbReference type="InterPro" id="IPR003595">
    <property type="entry name" value="Tyr_Pase_cat"/>
</dbReference>
<dbReference type="HOGENOM" id="CLU_001839_4_1_1"/>
<dbReference type="GO" id="GO:0012505">
    <property type="term" value="C:endomembrane system"/>
    <property type="evidence" value="ECO:0007669"/>
    <property type="project" value="UniProtKB-SubCell"/>
</dbReference>
<dbReference type="InterPro" id="IPR029021">
    <property type="entry name" value="Prot-tyrosine_phosphatase-like"/>
</dbReference>
<dbReference type="SMART" id="SM00568">
    <property type="entry name" value="GRAM"/>
    <property type="match status" value="1"/>
</dbReference>
<dbReference type="InterPro" id="IPR004182">
    <property type="entry name" value="GRAM"/>
</dbReference>
<dbReference type="InterPro" id="IPR030564">
    <property type="entry name" value="Myotubularin"/>
</dbReference>
<dbReference type="GO" id="GO:0046856">
    <property type="term" value="P:phosphatidylinositol dephosphorylation"/>
    <property type="evidence" value="ECO:0007669"/>
    <property type="project" value="TreeGrafter"/>
</dbReference>
<feature type="domain" description="Myotubularin phosphatase" evidence="7">
    <location>
        <begin position="167"/>
        <end position="547"/>
    </location>
</feature>
<reference evidence="8" key="1">
    <citation type="submission" date="2007-07" db="EMBL/GenBank/DDBJ databases">
        <title>PCAP assembly of the Caenorhabditis remanei genome.</title>
        <authorList>
            <consortium name="The Caenorhabditis remanei Sequencing Consortium"/>
            <person name="Wilson R.K."/>
        </authorList>
    </citation>
    <scope>NUCLEOTIDE SEQUENCE [LARGE SCALE GENOMIC DNA]</scope>
    <source>
        <strain evidence="8">PB4641</strain>
    </source>
</reference>
<dbReference type="PANTHER" id="PTHR10807">
    <property type="entry name" value="MYOTUBULARIN-RELATED"/>
    <property type="match status" value="1"/>
</dbReference>
<dbReference type="SMART" id="SM00404">
    <property type="entry name" value="PTPc_motif"/>
    <property type="match status" value="1"/>
</dbReference>
<evidence type="ECO:0000256" key="4">
    <source>
        <dbReference type="ARBA" id="ARBA00023098"/>
    </source>
</evidence>
<comment type="subcellular location">
    <subcellularLocation>
        <location evidence="1">Endomembrane system</location>
        <topology evidence="1">Peripheral membrane protein</topology>
    </subcellularLocation>
</comment>
<dbReference type="OMA" id="YYARSNP"/>
<gene>
    <name evidence="8" type="primary">Cre-mtm-1</name>
    <name evidence="8" type="ORF">CRE_15767</name>
</gene>
<dbReference type="AlphaFoldDB" id="E3NKD1"/>
<evidence type="ECO:0000313" key="9">
    <source>
        <dbReference type="Proteomes" id="UP000008281"/>
    </source>
</evidence>
<feature type="binding site" evidence="6">
    <location>
        <begin position="296"/>
        <end position="299"/>
    </location>
    <ligand>
        <name>substrate</name>
    </ligand>
</feature>
<dbReference type="EMBL" id="DS268794">
    <property type="protein sequence ID" value="EFP02104.1"/>
    <property type="molecule type" value="Genomic_DNA"/>
</dbReference>
<dbReference type="PROSITE" id="PS00383">
    <property type="entry name" value="TYR_PHOSPHATASE_1"/>
    <property type="match status" value="1"/>
</dbReference>
<dbReference type="EC" id="3.1.3.95" evidence="3"/>
<feature type="binding site" evidence="6">
    <location>
        <begin position="381"/>
        <end position="387"/>
    </location>
    <ligand>
        <name>substrate</name>
    </ligand>
</feature>
<dbReference type="GO" id="GO:0005737">
    <property type="term" value="C:cytoplasm"/>
    <property type="evidence" value="ECO:0007669"/>
    <property type="project" value="TreeGrafter"/>
</dbReference>
<dbReference type="InParanoid" id="E3NKD1"/>
<dbReference type="OrthoDB" id="271628at2759"/>
<organism evidence="9">
    <name type="scientific">Caenorhabditis remanei</name>
    <name type="common">Caenorhabditis vulgaris</name>
    <dbReference type="NCBI Taxonomy" id="31234"/>
    <lineage>
        <taxon>Eukaryota</taxon>
        <taxon>Metazoa</taxon>
        <taxon>Ecdysozoa</taxon>
        <taxon>Nematoda</taxon>
        <taxon>Chromadorea</taxon>
        <taxon>Rhabditida</taxon>
        <taxon>Rhabditina</taxon>
        <taxon>Rhabditomorpha</taxon>
        <taxon>Rhabditoidea</taxon>
        <taxon>Rhabditidae</taxon>
        <taxon>Peloderinae</taxon>
        <taxon>Caenorhabditis</taxon>
    </lineage>
</organism>
<feature type="active site" description="Phosphocysteine intermediate" evidence="5">
    <location>
        <position position="381"/>
    </location>
</feature>
<accession>E3NKD1</accession>
<evidence type="ECO:0000256" key="6">
    <source>
        <dbReference type="PIRSR" id="PIRSR630564-2"/>
    </source>
</evidence>
<dbReference type="STRING" id="31234.E3NKD1"/>
<dbReference type="PROSITE" id="PS51339">
    <property type="entry name" value="PPASE_MYOTUBULARIN"/>
    <property type="match status" value="1"/>
</dbReference>
<evidence type="ECO:0000256" key="3">
    <source>
        <dbReference type="ARBA" id="ARBA00012903"/>
    </source>
</evidence>
<feature type="binding site" evidence="6">
    <location>
        <begin position="319"/>
        <end position="320"/>
    </location>
    <ligand>
        <name>substrate</name>
    </ligand>
</feature>
<evidence type="ECO:0000256" key="2">
    <source>
        <dbReference type="ARBA" id="ARBA00007471"/>
    </source>
</evidence>
<sequence length="592" mass="68191">MSKNFKKFQKNRYSAAASTSILQQEPIDLKLLTAESVIWTEKNVAYIGPFGKFQGKIVITRYRLVFLVGDGGKSYEQWKLDIPLGQISRIEKVGGRSTSAAMMRGDDNYGFIVFCKDYRVYKFALVPGSNRKNICDSLNRYSFPISHNFPMFAFVHAAESPRLLKDGWKVYSAEREYERLGIPKSRLWEIVDINKDYKFSETYPRIFVIPKASSEKGKPFIKKLGEFRSKERIPVLSWIDQTTLASITRCSQPMTGIAGKRSADDETHLTNIMNANANCRELLILDARPAVNAKLNKAKGGGYEENYLNASLTFLNIHNIHVVRDSLKRMTNALIPRVDEKNYYKILDESKWLNHVQSILEGAVKAVFNVDTEKQSVLIHCSDGWDRTAQLTSLAMIQLDPFYRTIDGFIVLIEKEWCSFGHKFGERIGHGDDAHSDGERSPVFVQFCDCLWQIIRQFPWAFEFTQDLLIHMLDELFSCRYGTFLFNSEKIRLHDNKCAETTISLWSYVLENRKKFTNPMYRVSKKTKKVLYANPSFCVLQVWTDYYARSNPHVITPNHEDIQQPAAQFVNEKKQLMDEIMALDEAAQTMDS</sequence>
<evidence type="ECO:0000256" key="5">
    <source>
        <dbReference type="PIRSR" id="PIRSR630564-1"/>
    </source>
</evidence>
<dbReference type="InterPro" id="IPR011993">
    <property type="entry name" value="PH-like_dom_sf"/>
</dbReference>
<dbReference type="GO" id="GO:0016020">
    <property type="term" value="C:membrane"/>
    <property type="evidence" value="ECO:0007669"/>
    <property type="project" value="TreeGrafter"/>
</dbReference>
<evidence type="ECO:0000256" key="1">
    <source>
        <dbReference type="ARBA" id="ARBA00004184"/>
    </source>
</evidence>
<keyword evidence="9" id="KW-1185">Reference proteome</keyword>
<name>E3NKD1_CAERE</name>
<evidence type="ECO:0000313" key="8">
    <source>
        <dbReference type="EMBL" id="EFP02104.1"/>
    </source>
</evidence>
<dbReference type="FunCoup" id="E3NKD1">
    <property type="interactions" value="2011"/>
</dbReference>
<dbReference type="GO" id="GO:0052629">
    <property type="term" value="F:phosphatidylinositol-3,5-bisphosphate 3-phosphatase activity"/>
    <property type="evidence" value="ECO:0007669"/>
    <property type="project" value="UniProtKB-EC"/>
</dbReference>
<dbReference type="GO" id="GO:0004438">
    <property type="term" value="F:phosphatidylinositol-3-phosphate phosphatase activity"/>
    <property type="evidence" value="ECO:0007669"/>
    <property type="project" value="TreeGrafter"/>
</dbReference>
<dbReference type="Proteomes" id="UP000008281">
    <property type="component" value="Unassembled WGS sequence"/>
</dbReference>
<dbReference type="InterPro" id="IPR010569">
    <property type="entry name" value="Myotubularin-like_Pase_dom"/>
</dbReference>
<comment type="similarity">
    <text evidence="2">Belongs to the protein-tyrosine phosphatase family. Non-receptor class myotubularin subfamily.</text>
</comment>
<dbReference type="PANTHER" id="PTHR10807:SF128">
    <property type="entry name" value="PHOSPHATIDYLINOSITOL-3,5-BISPHOSPHATE 3-PHOSPHATASE"/>
    <property type="match status" value="1"/>
</dbReference>
<dbReference type="SUPFAM" id="SSF52799">
    <property type="entry name" value="(Phosphotyrosine protein) phosphatases II"/>
    <property type="match status" value="1"/>
</dbReference>
<dbReference type="eggNOG" id="KOG4471">
    <property type="taxonomic scope" value="Eukaryota"/>
</dbReference>